<dbReference type="SUPFAM" id="SSF55811">
    <property type="entry name" value="Nudix"/>
    <property type="match status" value="1"/>
</dbReference>
<protein>
    <submittedName>
        <fullName evidence="5">NUDIX hydrolase</fullName>
    </submittedName>
</protein>
<dbReference type="EMBL" id="JBHSSW010000009">
    <property type="protein sequence ID" value="MFC6198129.1"/>
    <property type="molecule type" value="Genomic_DNA"/>
</dbReference>
<dbReference type="PANTHER" id="PTHR43046">
    <property type="entry name" value="GDP-MANNOSE MANNOSYL HYDROLASE"/>
    <property type="match status" value="1"/>
</dbReference>
<comment type="cofactor">
    <cofactor evidence="1">
        <name>Mg(2+)</name>
        <dbReference type="ChEBI" id="CHEBI:18420"/>
    </cofactor>
</comment>
<name>A0ABW1S9K7_9PROT</name>
<dbReference type="Gene3D" id="3.90.79.10">
    <property type="entry name" value="Nucleoside Triphosphate Pyrophosphohydrolase"/>
    <property type="match status" value="1"/>
</dbReference>
<evidence type="ECO:0000256" key="2">
    <source>
        <dbReference type="ARBA" id="ARBA00022801"/>
    </source>
</evidence>
<feature type="domain" description="Nudix hydrolase" evidence="4">
    <location>
        <begin position="6"/>
        <end position="158"/>
    </location>
</feature>
<dbReference type="PROSITE" id="PS00893">
    <property type="entry name" value="NUDIX_BOX"/>
    <property type="match status" value="1"/>
</dbReference>
<dbReference type="InterPro" id="IPR020084">
    <property type="entry name" value="NUDIX_hydrolase_CS"/>
</dbReference>
<reference evidence="6" key="1">
    <citation type="journal article" date="2019" name="Int. J. Syst. Evol. Microbiol.">
        <title>The Global Catalogue of Microorganisms (GCM) 10K type strain sequencing project: providing services to taxonomists for standard genome sequencing and annotation.</title>
        <authorList>
            <consortium name="The Broad Institute Genomics Platform"/>
            <consortium name="The Broad Institute Genome Sequencing Center for Infectious Disease"/>
            <person name="Wu L."/>
            <person name="Ma J."/>
        </authorList>
    </citation>
    <scope>NUCLEOTIDE SEQUENCE [LARGE SCALE GENOMIC DNA]</scope>
    <source>
        <strain evidence="6">CGMCC-1.15741</strain>
    </source>
</reference>
<evidence type="ECO:0000259" key="4">
    <source>
        <dbReference type="PROSITE" id="PS51462"/>
    </source>
</evidence>
<comment type="caution">
    <text evidence="5">The sequence shown here is derived from an EMBL/GenBank/DDBJ whole genome shotgun (WGS) entry which is preliminary data.</text>
</comment>
<sequence>MTPAIKPRPTARLLPFDPQGRLLLVHMHDENVANADGEVLSDPYWVTVGGAIDAGETTLEAAWRELEEETGLNRDTARIGPPVWYAEHVLTFYGRQSLLQETFFLAEAFTTELDHSGFETTEKAAISHMKWWPVDDLLASSQQVFPRGLKAELPALLANGPPSGIRTIRA</sequence>
<dbReference type="InterPro" id="IPR000086">
    <property type="entry name" value="NUDIX_hydrolase_dom"/>
</dbReference>
<dbReference type="GO" id="GO:0016787">
    <property type="term" value="F:hydrolase activity"/>
    <property type="evidence" value="ECO:0007669"/>
    <property type="project" value="UniProtKB-KW"/>
</dbReference>
<evidence type="ECO:0000313" key="5">
    <source>
        <dbReference type="EMBL" id="MFC6198129.1"/>
    </source>
</evidence>
<keyword evidence="2 5" id="KW-0378">Hydrolase</keyword>
<accession>A0ABW1S9K7</accession>
<proteinExistence type="predicted"/>
<dbReference type="InterPro" id="IPR015797">
    <property type="entry name" value="NUDIX_hydrolase-like_dom_sf"/>
</dbReference>
<evidence type="ECO:0000313" key="6">
    <source>
        <dbReference type="Proteomes" id="UP001596303"/>
    </source>
</evidence>
<dbReference type="CDD" id="cd04685">
    <property type="entry name" value="NUDIX_Hydrolase"/>
    <property type="match status" value="1"/>
</dbReference>
<dbReference type="PROSITE" id="PS51462">
    <property type="entry name" value="NUDIX"/>
    <property type="match status" value="1"/>
</dbReference>
<gene>
    <name evidence="5" type="ORF">ACFQDM_08565</name>
</gene>
<keyword evidence="3" id="KW-0460">Magnesium</keyword>
<evidence type="ECO:0000256" key="1">
    <source>
        <dbReference type="ARBA" id="ARBA00001946"/>
    </source>
</evidence>
<dbReference type="Proteomes" id="UP001596303">
    <property type="component" value="Unassembled WGS sequence"/>
</dbReference>
<keyword evidence="6" id="KW-1185">Reference proteome</keyword>
<organism evidence="5 6">
    <name type="scientific">Ponticaulis profundi</name>
    <dbReference type="NCBI Taxonomy" id="2665222"/>
    <lineage>
        <taxon>Bacteria</taxon>
        <taxon>Pseudomonadati</taxon>
        <taxon>Pseudomonadota</taxon>
        <taxon>Alphaproteobacteria</taxon>
        <taxon>Hyphomonadales</taxon>
        <taxon>Hyphomonadaceae</taxon>
        <taxon>Ponticaulis</taxon>
    </lineage>
</organism>
<dbReference type="RefSeq" id="WP_377378070.1">
    <property type="nucleotide sequence ID" value="NZ_JBHSSW010000009.1"/>
</dbReference>
<evidence type="ECO:0000256" key="3">
    <source>
        <dbReference type="ARBA" id="ARBA00022842"/>
    </source>
</evidence>
<dbReference type="Pfam" id="PF00293">
    <property type="entry name" value="NUDIX"/>
    <property type="match status" value="1"/>
</dbReference>
<dbReference type="PANTHER" id="PTHR43046:SF12">
    <property type="entry name" value="GDP-MANNOSE MANNOSYL HYDROLASE"/>
    <property type="match status" value="1"/>
</dbReference>